<protein>
    <submittedName>
        <fullName evidence="1">Alpha/beta hydrolase</fullName>
    </submittedName>
</protein>
<proteinExistence type="predicted"/>
<dbReference type="AlphaFoldDB" id="A0A9X2DVB9"/>
<sequence length="248" mass="29231">MKHVRYFRIGDQWNVLYLPEQPSGFAVCLIGDNGMTVTSNSSEWLHHPEKEQFIQDLLKRGYTVFASSLYDKHWGSPKAFELLEHLYHFILKREILNKKIHLFAEGAGGLLALRWIHTHSEQIRSCYLINPCLSLSSYYEQERENKLYYKRFVKELELAYDLKSERDIQEDWVRNQVPALTCGQCPPLSIHCHVQEKRFPLHAHSRALQKQLAADGCLINLRIHSNERSFYKEAQSAFPFYQKYEEVL</sequence>
<dbReference type="Proteomes" id="UP001139179">
    <property type="component" value="Unassembled WGS sequence"/>
</dbReference>
<organism evidence="1 2">
    <name type="scientific">Halalkalibacter oceani</name>
    <dbReference type="NCBI Taxonomy" id="1653776"/>
    <lineage>
        <taxon>Bacteria</taxon>
        <taxon>Bacillati</taxon>
        <taxon>Bacillota</taxon>
        <taxon>Bacilli</taxon>
        <taxon>Bacillales</taxon>
        <taxon>Bacillaceae</taxon>
        <taxon>Halalkalibacter</taxon>
    </lineage>
</organism>
<evidence type="ECO:0000313" key="2">
    <source>
        <dbReference type="Proteomes" id="UP001139179"/>
    </source>
</evidence>
<comment type="caution">
    <text evidence="1">The sequence shown here is derived from an EMBL/GenBank/DDBJ whole genome shotgun (WGS) entry which is preliminary data.</text>
</comment>
<dbReference type="Gene3D" id="3.40.50.1820">
    <property type="entry name" value="alpha/beta hydrolase"/>
    <property type="match status" value="1"/>
</dbReference>
<dbReference type="SUPFAM" id="SSF53474">
    <property type="entry name" value="alpha/beta-Hydrolases"/>
    <property type="match status" value="1"/>
</dbReference>
<dbReference type="RefSeq" id="WP_251224888.1">
    <property type="nucleotide sequence ID" value="NZ_JAMBOL010000032.1"/>
</dbReference>
<evidence type="ECO:0000313" key="1">
    <source>
        <dbReference type="EMBL" id="MCM3716217.1"/>
    </source>
</evidence>
<dbReference type="EMBL" id="JAMBOL010000032">
    <property type="protein sequence ID" value="MCM3716217.1"/>
    <property type="molecule type" value="Genomic_DNA"/>
</dbReference>
<dbReference type="InterPro" id="IPR029058">
    <property type="entry name" value="AB_hydrolase_fold"/>
</dbReference>
<dbReference type="GO" id="GO:0016787">
    <property type="term" value="F:hydrolase activity"/>
    <property type="evidence" value="ECO:0007669"/>
    <property type="project" value="UniProtKB-KW"/>
</dbReference>
<gene>
    <name evidence="1" type="ORF">M3202_19425</name>
</gene>
<accession>A0A9X2DVB9</accession>
<keyword evidence="1" id="KW-0378">Hydrolase</keyword>
<keyword evidence="2" id="KW-1185">Reference proteome</keyword>
<name>A0A9X2DVB9_9BACI</name>
<reference evidence="1" key="1">
    <citation type="submission" date="2022-05" db="EMBL/GenBank/DDBJ databases">
        <title>Comparative Genomics of Spacecraft Associated Microbes.</title>
        <authorList>
            <person name="Tran M.T."/>
            <person name="Wright A."/>
            <person name="Seuylemezian A."/>
            <person name="Eisen J."/>
            <person name="Coil D."/>
        </authorList>
    </citation>
    <scope>NUCLEOTIDE SEQUENCE</scope>
    <source>
        <strain evidence="1">214.1.1</strain>
    </source>
</reference>